<accession>A0A5B0Q6A0</accession>
<proteinExistence type="predicted"/>
<name>A0A5B0Q6A0_PUCGR</name>
<sequence length="250" mass="26406">MIGISWGNLIRAAWELGIGIAQADPVLWPAHIIWVGLQFRRYTTNTPPHHPSSPIPTTPSLPPHKCRIEGVDHIARPPPLVVEVPGLPSASSLSNLTTPPPSALHCSPNVGSDSDLIGHRPASPTRCSRPALRFVAGYLIWRPPPPCRFTHQTSGWTRSRTDTARPPPLVVPGLPSASSLDSSDFAGRAAAAAAVVALGVVGLTFGPGRIQLFKGTGCPSHASSLHPPTSLGVGIRPRPLSFLSLVVQDN</sequence>
<keyword evidence="2" id="KW-1185">Reference proteome</keyword>
<comment type="caution">
    <text evidence="1">The sequence shown here is derived from an EMBL/GenBank/DDBJ whole genome shotgun (WGS) entry which is preliminary data.</text>
</comment>
<reference evidence="1 2" key="1">
    <citation type="submission" date="2019-05" db="EMBL/GenBank/DDBJ databases">
        <title>Emergence of the Ug99 lineage of the wheat stem rust pathogen through somatic hybridization.</title>
        <authorList>
            <person name="Li F."/>
            <person name="Upadhyaya N.M."/>
            <person name="Sperschneider J."/>
            <person name="Matny O."/>
            <person name="Nguyen-Phuc H."/>
            <person name="Mago R."/>
            <person name="Raley C."/>
            <person name="Miller M.E."/>
            <person name="Silverstein K.A.T."/>
            <person name="Henningsen E."/>
            <person name="Hirsch C.D."/>
            <person name="Visser B."/>
            <person name="Pretorius Z.A."/>
            <person name="Steffenson B.J."/>
            <person name="Schwessinger B."/>
            <person name="Dodds P.N."/>
            <person name="Figueroa M."/>
        </authorList>
    </citation>
    <scope>NUCLEOTIDE SEQUENCE [LARGE SCALE GENOMIC DNA]</scope>
    <source>
        <strain evidence="1">21-0</strain>
    </source>
</reference>
<organism evidence="1 2">
    <name type="scientific">Puccinia graminis f. sp. tritici</name>
    <dbReference type="NCBI Taxonomy" id="56615"/>
    <lineage>
        <taxon>Eukaryota</taxon>
        <taxon>Fungi</taxon>
        <taxon>Dikarya</taxon>
        <taxon>Basidiomycota</taxon>
        <taxon>Pucciniomycotina</taxon>
        <taxon>Pucciniomycetes</taxon>
        <taxon>Pucciniales</taxon>
        <taxon>Pucciniaceae</taxon>
        <taxon>Puccinia</taxon>
    </lineage>
</organism>
<dbReference type="EMBL" id="VSWC01000028">
    <property type="protein sequence ID" value="KAA1108609.1"/>
    <property type="molecule type" value="Genomic_DNA"/>
</dbReference>
<dbReference type="AlphaFoldDB" id="A0A5B0Q6A0"/>
<evidence type="ECO:0000313" key="1">
    <source>
        <dbReference type="EMBL" id="KAA1108609.1"/>
    </source>
</evidence>
<dbReference type="Proteomes" id="UP000324748">
    <property type="component" value="Unassembled WGS sequence"/>
</dbReference>
<gene>
    <name evidence="1" type="ORF">PGT21_019159</name>
</gene>
<protein>
    <submittedName>
        <fullName evidence="1">Uncharacterized protein</fullName>
    </submittedName>
</protein>
<evidence type="ECO:0000313" key="2">
    <source>
        <dbReference type="Proteomes" id="UP000324748"/>
    </source>
</evidence>